<protein>
    <submittedName>
        <fullName evidence="2">Uncharacterized protein</fullName>
    </submittedName>
</protein>
<feature type="compositionally biased region" description="Basic and acidic residues" evidence="1">
    <location>
        <begin position="107"/>
        <end position="132"/>
    </location>
</feature>
<dbReference type="Proteomes" id="UP001607303">
    <property type="component" value="Unassembled WGS sequence"/>
</dbReference>
<evidence type="ECO:0000313" key="2">
    <source>
        <dbReference type="EMBL" id="KAL2738644.1"/>
    </source>
</evidence>
<dbReference type="AlphaFoldDB" id="A0ABD2C1I2"/>
<reference evidence="2 3" key="1">
    <citation type="journal article" date="2024" name="Ann. Entomol. Soc. Am.">
        <title>Genomic analyses of the southern and eastern yellowjacket wasps (Hymenoptera: Vespidae) reveal evolutionary signatures of social life.</title>
        <authorList>
            <person name="Catto M.A."/>
            <person name="Caine P.B."/>
            <person name="Orr S.E."/>
            <person name="Hunt B.G."/>
            <person name="Goodisman M.A.D."/>
        </authorList>
    </citation>
    <scope>NUCLEOTIDE SEQUENCE [LARGE SCALE GENOMIC DNA]</scope>
    <source>
        <strain evidence="2">232</strain>
        <tissue evidence="2">Head and thorax</tissue>
    </source>
</reference>
<accession>A0ABD2C1I2</accession>
<dbReference type="EMBL" id="JAYRBN010000063">
    <property type="protein sequence ID" value="KAL2738644.1"/>
    <property type="molecule type" value="Genomic_DNA"/>
</dbReference>
<feature type="region of interest" description="Disordered" evidence="1">
    <location>
        <begin position="92"/>
        <end position="132"/>
    </location>
</feature>
<name>A0ABD2C1I2_VESMC</name>
<proteinExistence type="predicted"/>
<evidence type="ECO:0000313" key="3">
    <source>
        <dbReference type="Proteomes" id="UP001607303"/>
    </source>
</evidence>
<organism evidence="2 3">
    <name type="scientific">Vespula maculifrons</name>
    <name type="common">Eastern yellow jacket</name>
    <name type="synonym">Wasp</name>
    <dbReference type="NCBI Taxonomy" id="7453"/>
    <lineage>
        <taxon>Eukaryota</taxon>
        <taxon>Metazoa</taxon>
        <taxon>Ecdysozoa</taxon>
        <taxon>Arthropoda</taxon>
        <taxon>Hexapoda</taxon>
        <taxon>Insecta</taxon>
        <taxon>Pterygota</taxon>
        <taxon>Neoptera</taxon>
        <taxon>Endopterygota</taxon>
        <taxon>Hymenoptera</taxon>
        <taxon>Apocrita</taxon>
        <taxon>Aculeata</taxon>
        <taxon>Vespoidea</taxon>
        <taxon>Vespidae</taxon>
        <taxon>Vespinae</taxon>
        <taxon>Vespula</taxon>
    </lineage>
</organism>
<keyword evidence="3" id="KW-1185">Reference proteome</keyword>
<evidence type="ECO:0000256" key="1">
    <source>
        <dbReference type="SAM" id="MobiDB-lite"/>
    </source>
</evidence>
<gene>
    <name evidence="2" type="ORF">V1477_012003</name>
</gene>
<sequence>MKPENQLPIAFLAKTPMPPARPIGYNASLVIMLQDTERISRDIDILENWKNSRNKYLTITNSSEIFPMTTLCSGTLYIKPRQILCIRRESMSPREDDISPTSTSVETRTEGARECKKEYGKESKARRNEKEKAVTSGPTFALFCKRVCRPIRCTENDFAGSKPKVGGARESTGFEEWEKFRGLSALLDYGVGSCDGSSAEVLQRG</sequence>
<comment type="caution">
    <text evidence="2">The sequence shown here is derived from an EMBL/GenBank/DDBJ whole genome shotgun (WGS) entry which is preliminary data.</text>
</comment>